<proteinExistence type="predicted"/>
<gene>
    <name evidence="6" type="ORF">DAI18_03240</name>
</gene>
<keyword evidence="7" id="KW-1185">Reference proteome</keyword>
<dbReference type="STRING" id="1122240.GCA_000620105_00387"/>
<dbReference type="AlphaFoldDB" id="A0A2S0P6Y5"/>
<keyword evidence="2" id="KW-0963">Cytoplasm</keyword>
<evidence type="ECO:0000256" key="5">
    <source>
        <dbReference type="ARBA" id="ARBA00093797"/>
    </source>
</evidence>
<evidence type="ECO:0000313" key="7">
    <source>
        <dbReference type="Proteomes" id="UP000244173"/>
    </source>
</evidence>
<evidence type="ECO:0000256" key="3">
    <source>
        <dbReference type="ARBA" id="ARBA00022795"/>
    </source>
</evidence>
<accession>A0A2S0P6Y5</accession>
<evidence type="ECO:0000313" key="6">
    <source>
        <dbReference type="EMBL" id="AVY93160.1"/>
    </source>
</evidence>
<dbReference type="Gene3D" id="1.20.58.380">
    <property type="entry name" value="Flagellar protein flit"/>
    <property type="match status" value="1"/>
</dbReference>
<evidence type="ECO:0000256" key="2">
    <source>
        <dbReference type="ARBA" id="ARBA00022490"/>
    </source>
</evidence>
<dbReference type="EMBL" id="CP028519">
    <property type="protein sequence ID" value="AVY93160.1"/>
    <property type="molecule type" value="Genomic_DNA"/>
</dbReference>
<comment type="subcellular location">
    <subcellularLocation>
        <location evidence="1">Cytoplasm</location>
        <location evidence="1">Cytosol</location>
    </subcellularLocation>
</comment>
<evidence type="ECO:0000256" key="1">
    <source>
        <dbReference type="ARBA" id="ARBA00004514"/>
    </source>
</evidence>
<dbReference type="Pfam" id="PF05400">
    <property type="entry name" value="FliT"/>
    <property type="match status" value="1"/>
</dbReference>
<dbReference type="KEGG" id="maer:DAI18_03240"/>
<sequence length="108" mass="12041">MAVSPSEPTLAARLDAYCGLTAESLTLADAGDWDALIECIARRDLIEPELVAAWQLAAPVPEPLRQQLNEAYQQSQRLETLMRLRQVEIDGLVSSGRQQVRINRAYFS</sequence>
<protein>
    <recommendedName>
        <fullName evidence="5">Flagellar protein FliT</fullName>
    </recommendedName>
</protein>
<organism evidence="6 7">
    <name type="scientific">Microvirgula aerodenitrificans</name>
    <dbReference type="NCBI Taxonomy" id="57480"/>
    <lineage>
        <taxon>Bacteria</taxon>
        <taxon>Pseudomonadati</taxon>
        <taxon>Pseudomonadota</taxon>
        <taxon>Betaproteobacteria</taxon>
        <taxon>Neisseriales</taxon>
        <taxon>Aquaspirillaceae</taxon>
        <taxon>Microvirgula</taxon>
    </lineage>
</organism>
<reference evidence="6 7" key="1">
    <citation type="submission" date="2018-04" db="EMBL/GenBank/DDBJ databases">
        <title>Denitrifier Microvirgula.</title>
        <authorList>
            <person name="Anderson E."/>
            <person name="Jang J."/>
            <person name="Ishii S."/>
        </authorList>
    </citation>
    <scope>NUCLEOTIDE SEQUENCE [LARGE SCALE GENOMIC DNA]</scope>
    <source>
        <strain evidence="6 7">BE2.4</strain>
    </source>
</reference>
<keyword evidence="3" id="KW-1005">Bacterial flagellum biogenesis</keyword>
<dbReference type="RefSeq" id="WP_107888724.1">
    <property type="nucleotide sequence ID" value="NZ_CALFSO010000042.1"/>
</dbReference>
<evidence type="ECO:0000256" key="4">
    <source>
        <dbReference type="ARBA" id="ARBA00023186"/>
    </source>
</evidence>
<keyword evidence="4" id="KW-0143">Chaperone</keyword>
<dbReference type="InterPro" id="IPR008622">
    <property type="entry name" value="FliT"/>
</dbReference>
<dbReference type="Proteomes" id="UP000244173">
    <property type="component" value="Chromosome"/>
</dbReference>
<name>A0A2S0P6Y5_9NEIS</name>